<dbReference type="Gene3D" id="3.30.565.10">
    <property type="entry name" value="Histidine kinase-like ATPase, C-terminal domain"/>
    <property type="match status" value="1"/>
</dbReference>
<dbReference type="Pfam" id="PF10436">
    <property type="entry name" value="BCDHK_Adom3"/>
    <property type="match status" value="1"/>
</dbReference>
<keyword evidence="5 8" id="KW-0418">Kinase</keyword>
<evidence type="ECO:0000256" key="7">
    <source>
        <dbReference type="ARBA" id="ARBA00023128"/>
    </source>
</evidence>
<sequence length="442" mass="50804">MLCSRQAKSVCRPLISTAAKWRICSRSYNSQTSQDQQKTFLQEYKIRSSLERLIYYYASQPLTKFSILALYDQSRKLNNSVILQFARNTVEQLLAYNARRLRRFRNLPYLVMLNPSISELYNMYLKTMSVLLNASLNPPTTLEENDKFKNEVLNKFIEIHADALPILSKGFSEVMHLISTNDIKLFLDEHLKERISMRLIAHQHILLTDSLSTNDYVKGGNFNGVVKELDIRAVIQKNADLVNDICLMKYDQSVLVKIDTNLYPPSFWNLRDAPPSLLKLKNETDPIIFPYIEFHLDYILMELFKNSFRAQIENHVSDPVQVTVSTCNKPSYLELRIRDKGKGIPPNVVKHMFDYSFTTYESGEGDSYKTLNVPPGEGGNTVAGMGYGLPLLKNYIEIFNDTLDQEIADHPDQEEVIPTRGLLTVQSYYGWGTDVYLKTVGF</sequence>
<evidence type="ECO:0000259" key="9">
    <source>
        <dbReference type="PROSITE" id="PS50109"/>
    </source>
</evidence>
<dbReference type="EC" id="2.7.11.-" evidence="8"/>
<evidence type="ECO:0000313" key="10">
    <source>
        <dbReference type="EMBL" id="SGZ52011.1"/>
    </source>
</evidence>
<dbReference type="AlphaFoldDB" id="A0A1L0BLD0"/>
<dbReference type="EMBL" id="LT635758">
    <property type="protein sequence ID" value="SGZ52011.1"/>
    <property type="molecule type" value="Genomic_DNA"/>
</dbReference>
<reference evidence="10 11" key="1">
    <citation type="submission" date="2016-10" db="EMBL/GenBank/DDBJ databases">
        <authorList>
            <person name="de Groot N.N."/>
        </authorList>
    </citation>
    <scope>NUCLEOTIDE SEQUENCE [LARGE SCALE GENOMIC DNA]</scope>
    <source>
        <strain evidence="10 11">CBS 141442</strain>
    </source>
</reference>
<dbReference type="GO" id="GO:0004740">
    <property type="term" value="F:pyruvate dehydrogenase (acetyl-transferring) kinase activity"/>
    <property type="evidence" value="ECO:0007669"/>
    <property type="project" value="TreeGrafter"/>
</dbReference>
<evidence type="ECO:0000256" key="6">
    <source>
        <dbReference type="ARBA" id="ARBA00022840"/>
    </source>
</evidence>
<proteinExistence type="inferred from homology"/>
<keyword evidence="7 8" id="KW-0496">Mitochondrion</keyword>
<keyword evidence="4 8" id="KW-0547">Nucleotide-binding</keyword>
<dbReference type="SUPFAM" id="SSF69012">
    <property type="entry name" value="alpha-ketoacid dehydrogenase kinase, N-terminal domain"/>
    <property type="match status" value="1"/>
</dbReference>
<dbReference type="Proteomes" id="UP000182334">
    <property type="component" value="Chromosome III"/>
</dbReference>
<comment type="subcellular location">
    <subcellularLocation>
        <location evidence="8">Mitochondrion matrix</location>
    </subcellularLocation>
</comment>
<dbReference type="PANTHER" id="PTHR11947">
    <property type="entry name" value="PYRUVATE DEHYDROGENASE KINASE"/>
    <property type="match status" value="1"/>
</dbReference>
<dbReference type="GO" id="GO:0010906">
    <property type="term" value="P:regulation of glucose metabolic process"/>
    <property type="evidence" value="ECO:0007669"/>
    <property type="project" value="TreeGrafter"/>
</dbReference>
<organism evidence="10 11">
    <name type="scientific">Sungouiella intermedia</name>
    <dbReference type="NCBI Taxonomy" id="45354"/>
    <lineage>
        <taxon>Eukaryota</taxon>
        <taxon>Fungi</taxon>
        <taxon>Dikarya</taxon>
        <taxon>Ascomycota</taxon>
        <taxon>Saccharomycotina</taxon>
        <taxon>Pichiomycetes</taxon>
        <taxon>Metschnikowiaceae</taxon>
        <taxon>Sungouiella</taxon>
    </lineage>
</organism>
<evidence type="ECO:0000313" key="11">
    <source>
        <dbReference type="Proteomes" id="UP000182334"/>
    </source>
</evidence>
<dbReference type="STRING" id="45354.A0A1L0BLD0"/>
<evidence type="ECO:0000256" key="3">
    <source>
        <dbReference type="ARBA" id="ARBA00022679"/>
    </source>
</evidence>
<evidence type="ECO:0000256" key="8">
    <source>
        <dbReference type="RuleBase" id="RU366032"/>
    </source>
</evidence>
<feature type="domain" description="Histidine kinase" evidence="9">
    <location>
        <begin position="296"/>
        <end position="437"/>
    </location>
</feature>
<gene>
    <name evidence="10" type="ORF">SAMEA4029010_CIC11G00000005256</name>
</gene>
<dbReference type="InterPro" id="IPR039028">
    <property type="entry name" value="BCKD/PDK"/>
</dbReference>
<dbReference type="InterPro" id="IPR005467">
    <property type="entry name" value="His_kinase_dom"/>
</dbReference>
<dbReference type="SUPFAM" id="SSF55874">
    <property type="entry name" value="ATPase domain of HSP90 chaperone/DNA topoisomerase II/histidine kinase"/>
    <property type="match status" value="1"/>
</dbReference>
<dbReference type="InterPro" id="IPR003594">
    <property type="entry name" value="HATPase_dom"/>
</dbReference>
<dbReference type="InterPro" id="IPR018955">
    <property type="entry name" value="BCDHK/PDK_N"/>
</dbReference>
<dbReference type="GO" id="GO:0005524">
    <property type="term" value="F:ATP binding"/>
    <property type="evidence" value="ECO:0007669"/>
    <property type="project" value="UniProtKB-UniRule"/>
</dbReference>
<keyword evidence="6 8" id="KW-0067">ATP-binding</keyword>
<dbReference type="Gene3D" id="1.20.140.20">
    <property type="entry name" value="Alpha-ketoacid/pyruvate dehydrogenase kinase, N-terminal domain"/>
    <property type="match status" value="1"/>
</dbReference>
<evidence type="ECO:0000256" key="4">
    <source>
        <dbReference type="ARBA" id="ARBA00022741"/>
    </source>
</evidence>
<protein>
    <recommendedName>
        <fullName evidence="8">Protein-serine/threonine kinase</fullName>
        <ecNumber evidence="8">2.7.11.-</ecNumber>
    </recommendedName>
</protein>
<evidence type="ECO:0000256" key="5">
    <source>
        <dbReference type="ARBA" id="ARBA00022777"/>
    </source>
</evidence>
<dbReference type="GO" id="GO:0005759">
    <property type="term" value="C:mitochondrial matrix"/>
    <property type="evidence" value="ECO:0007669"/>
    <property type="project" value="UniProtKB-SubCell"/>
</dbReference>
<dbReference type="InterPro" id="IPR036890">
    <property type="entry name" value="HATPase_C_sf"/>
</dbReference>
<dbReference type="PANTHER" id="PTHR11947:SF20">
    <property type="entry name" value="[3-METHYL-2-OXOBUTANOATE DEHYDROGENASE [LIPOAMIDE]] KINASE, MITOCHONDRIAL"/>
    <property type="match status" value="1"/>
</dbReference>
<name>A0A1L0BLD0_9ASCO</name>
<dbReference type="Pfam" id="PF02518">
    <property type="entry name" value="HATPase_c"/>
    <property type="match status" value="1"/>
</dbReference>
<accession>A0A1L0BLD0</accession>
<dbReference type="PROSITE" id="PS50109">
    <property type="entry name" value="HIS_KIN"/>
    <property type="match status" value="1"/>
</dbReference>
<dbReference type="InterPro" id="IPR036784">
    <property type="entry name" value="AK/P_DHK_N_sf"/>
</dbReference>
<evidence type="ECO:0000256" key="2">
    <source>
        <dbReference type="ARBA" id="ARBA00022553"/>
    </source>
</evidence>
<comment type="similarity">
    <text evidence="1 8">Belongs to the PDK/BCKDK protein kinase family.</text>
</comment>
<evidence type="ECO:0000256" key="1">
    <source>
        <dbReference type="ARBA" id="ARBA00006155"/>
    </source>
</evidence>
<keyword evidence="3 8" id="KW-0808">Transferase</keyword>
<keyword evidence="11" id="KW-1185">Reference proteome</keyword>
<dbReference type="OrthoDB" id="3264224at2759"/>
<keyword evidence="2" id="KW-0597">Phosphoprotein</keyword>